<dbReference type="Proteomes" id="UP001165653">
    <property type="component" value="Unassembled WGS sequence"/>
</dbReference>
<dbReference type="Gene3D" id="1.10.287.1490">
    <property type="match status" value="1"/>
</dbReference>
<proteinExistence type="predicted"/>
<evidence type="ECO:0000313" key="3">
    <source>
        <dbReference type="EMBL" id="MCW1913119.1"/>
    </source>
</evidence>
<name>A0ABT3G0J9_9BACT</name>
<gene>
    <name evidence="3" type="ORF">OJ996_06025</name>
</gene>
<sequence length="390" mass="42411">MKRIPTPIWMSLAVAMSPIVKGEEKPAAPAPAAADAFTGLQKHFEAMNSAITDARKEAADVAGQRDAAVKETEAVRQAKQQLEGQLSALRKQLESSNHEVWQWKDKATVLERKLGAGEQAFQKLAAFRDEMSVAMQEFGAIKSDLNKVRGELQAPAERVELKKEIATLQGAQAEVQGKLAAEAKAHVESKRLLSASEGLVKELKKGYEQLKASAKQQLAELDKARQERDAIARNLAVSNEYLQAARNESNGLKDAKAVAEKNLDATRGELAATRDALANLQKQSAELRSTMEPLSAEIQAVKDQATKATAMIQEVSSARDKSEQARAAMESQLKEVNGQLAAALDQQSGLKQQVATKTQEVDGLRKKIEEMEKTAANKQKEEAKHESAGL</sequence>
<evidence type="ECO:0000256" key="1">
    <source>
        <dbReference type="SAM" id="Coils"/>
    </source>
</evidence>
<feature type="region of interest" description="Disordered" evidence="2">
    <location>
        <begin position="369"/>
        <end position="390"/>
    </location>
</feature>
<protein>
    <submittedName>
        <fullName evidence="3">Uncharacterized protein</fullName>
    </submittedName>
</protein>
<dbReference type="Gene3D" id="1.20.5.340">
    <property type="match status" value="1"/>
</dbReference>
<comment type="caution">
    <text evidence="3">The sequence shown here is derived from an EMBL/GenBank/DDBJ whole genome shotgun (WGS) entry which is preliminary data.</text>
</comment>
<feature type="coiled-coil region" evidence="1">
    <location>
        <begin position="72"/>
        <end position="99"/>
    </location>
</feature>
<dbReference type="EMBL" id="JAPDDR010000003">
    <property type="protein sequence ID" value="MCW1913119.1"/>
    <property type="molecule type" value="Genomic_DNA"/>
</dbReference>
<keyword evidence="4" id="KW-1185">Reference proteome</keyword>
<dbReference type="SUPFAM" id="SSF90257">
    <property type="entry name" value="Myosin rod fragments"/>
    <property type="match status" value="1"/>
</dbReference>
<organism evidence="3 4">
    <name type="scientific">Luteolibacter rhizosphaerae</name>
    <dbReference type="NCBI Taxonomy" id="2989719"/>
    <lineage>
        <taxon>Bacteria</taxon>
        <taxon>Pseudomonadati</taxon>
        <taxon>Verrucomicrobiota</taxon>
        <taxon>Verrucomicrobiia</taxon>
        <taxon>Verrucomicrobiales</taxon>
        <taxon>Verrucomicrobiaceae</taxon>
        <taxon>Luteolibacter</taxon>
    </lineage>
</organism>
<reference evidence="3" key="1">
    <citation type="submission" date="2022-10" db="EMBL/GenBank/DDBJ databases">
        <title>Luteolibacter sp. GHJ8, whole genome shotgun sequencing project.</title>
        <authorList>
            <person name="Zhao G."/>
            <person name="Shen L."/>
        </authorList>
    </citation>
    <scope>NUCLEOTIDE SEQUENCE</scope>
    <source>
        <strain evidence="3">GHJ8</strain>
    </source>
</reference>
<keyword evidence="1" id="KW-0175">Coiled coil</keyword>
<evidence type="ECO:0000256" key="2">
    <source>
        <dbReference type="SAM" id="MobiDB-lite"/>
    </source>
</evidence>
<accession>A0ABT3G0J9</accession>
<evidence type="ECO:0000313" key="4">
    <source>
        <dbReference type="Proteomes" id="UP001165653"/>
    </source>
</evidence>